<name>A0A9D1VWW4_9FIRM</name>
<evidence type="ECO:0000256" key="2">
    <source>
        <dbReference type="SAM" id="Phobius"/>
    </source>
</evidence>
<sequence length="284" mass="29403">MNMNEIYETLQGISLSDISAALSRLDESGHALTQTELIWLAAAAAAGLLLCLFGLKIVRFWAAVLGLGAGFFVGFAAGEAAGAGAAVCVGAGLAAGILLAVLGSVLYRVGIFVTVFLSVSLFCFHLVNPENWILAGICQVIGLIAAILAMKFLEIITILATVLLGAVTAGPAVSYLLPDTGMDSLIRIALCAVFGALGVLVQLLLLSKKRKKQSLKRAAQIRQEASTANEVERARAVMDDLGGNSGDAAGNTALPGTDDGSGLETVSLDDIEDIDDPDEELDDL</sequence>
<dbReference type="Proteomes" id="UP000824243">
    <property type="component" value="Unassembled WGS sequence"/>
</dbReference>
<dbReference type="EMBL" id="DXFA01000089">
    <property type="protein sequence ID" value="HIX48331.1"/>
    <property type="molecule type" value="Genomic_DNA"/>
</dbReference>
<evidence type="ECO:0008006" key="5">
    <source>
        <dbReference type="Google" id="ProtNLM"/>
    </source>
</evidence>
<feature type="transmembrane region" description="Helical" evidence="2">
    <location>
        <begin position="184"/>
        <end position="206"/>
    </location>
</feature>
<reference evidence="3" key="2">
    <citation type="submission" date="2021-04" db="EMBL/GenBank/DDBJ databases">
        <authorList>
            <person name="Gilroy R."/>
        </authorList>
    </citation>
    <scope>NUCLEOTIDE SEQUENCE</scope>
    <source>
        <strain evidence="3">ChiSjej5B23-15282</strain>
    </source>
</reference>
<feature type="transmembrane region" description="Helical" evidence="2">
    <location>
        <begin position="60"/>
        <end position="77"/>
    </location>
</feature>
<organism evidence="3 4">
    <name type="scientific">Candidatus Mediterraneibacter caccavium</name>
    <dbReference type="NCBI Taxonomy" id="2838661"/>
    <lineage>
        <taxon>Bacteria</taxon>
        <taxon>Bacillati</taxon>
        <taxon>Bacillota</taxon>
        <taxon>Clostridia</taxon>
        <taxon>Lachnospirales</taxon>
        <taxon>Lachnospiraceae</taxon>
        <taxon>Mediterraneibacter</taxon>
    </lineage>
</organism>
<feature type="transmembrane region" description="Helical" evidence="2">
    <location>
        <begin position="133"/>
        <end position="150"/>
    </location>
</feature>
<feature type="transmembrane region" description="Helical" evidence="2">
    <location>
        <begin position="109"/>
        <end position="127"/>
    </location>
</feature>
<feature type="transmembrane region" description="Helical" evidence="2">
    <location>
        <begin position="37"/>
        <end position="55"/>
    </location>
</feature>
<keyword evidence="2" id="KW-1133">Transmembrane helix</keyword>
<feature type="region of interest" description="Disordered" evidence="1">
    <location>
        <begin position="240"/>
        <end position="284"/>
    </location>
</feature>
<feature type="compositionally biased region" description="Acidic residues" evidence="1">
    <location>
        <begin position="267"/>
        <end position="284"/>
    </location>
</feature>
<protein>
    <recommendedName>
        <fullName evidence="5">DUF4203 domain-containing protein</fullName>
    </recommendedName>
</protein>
<proteinExistence type="predicted"/>
<evidence type="ECO:0000256" key="1">
    <source>
        <dbReference type="SAM" id="MobiDB-lite"/>
    </source>
</evidence>
<evidence type="ECO:0000313" key="3">
    <source>
        <dbReference type="EMBL" id="HIX48331.1"/>
    </source>
</evidence>
<dbReference type="AlphaFoldDB" id="A0A9D1VWW4"/>
<accession>A0A9D1VWW4</accession>
<feature type="transmembrane region" description="Helical" evidence="2">
    <location>
        <begin position="157"/>
        <end position="178"/>
    </location>
</feature>
<evidence type="ECO:0000313" key="4">
    <source>
        <dbReference type="Proteomes" id="UP000824243"/>
    </source>
</evidence>
<keyword evidence="2" id="KW-0812">Transmembrane</keyword>
<reference evidence="3" key="1">
    <citation type="journal article" date="2021" name="PeerJ">
        <title>Extensive microbial diversity within the chicken gut microbiome revealed by metagenomics and culture.</title>
        <authorList>
            <person name="Gilroy R."/>
            <person name="Ravi A."/>
            <person name="Getino M."/>
            <person name="Pursley I."/>
            <person name="Horton D.L."/>
            <person name="Alikhan N.F."/>
            <person name="Baker D."/>
            <person name="Gharbi K."/>
            <person name="Hall N."/>
            <person name="Watson M."/>
            <person name="Adriaenssens E.M."/>
            <person name="Foster-Nyarko E."/>
            <person name="Jarju S."/>
            <person name="Secka A."/>
            <person name="Antonio M."/>
            <person name="Oren A."/>
            <person name="Chaudhuri R.R."/>
            <person name="La Ragione R."/>
            <person name="Hildebrand F."/>
            <person name="Pallen M.J."/>
        </authorList>
    </citation>
    <scope>NUCLEOTIDE SEQUENCE</scope>
    <source>
        <strain evidence="3">ChiSjej5B23-15282</strain>
    </source>
</reference>
<feature type="transmembrane region" description="Helical" evidence="2">
    <location>
        <begin position="83"/>
        <end position="102"/>
    </location>
</feature>
<keyword evidence="2" id="KW-0472">Membrane</keyword>
<comment type="caution">
    <text evidence="3">The sequence shown here is derived from an EMBL/GenBank/DDBJ whole genome shotgun (WGS) entry which is preliminary data.</text>
</comment>
<gene>
    <name evidence="3" type="ORF">H9981_04875</name>
</gene>